<accession>A0AA39ZTG9</accession>
<name>A0AA39ZTG9_9PEZI</name>
<keyword evidence="2" id="KW-1185">Reference proteome</keyword>
<proteinExistence type="predicted"/>
<protein>
    <submittedName>
        <fullName evidence="1">Uncharacterized protein</fullName>
    </submittedName>
</protein>
<evidence type="ECO:0000313" key="1">
    <source>
        <dbReference type="EMBL" id="KAK0703411.1"/>
    </source>
</evidence>
<organism evidence="1 2">
    <name type="scientific">Lasiosphaeria miniovina</name>
    <dbReference type="NCBI Taxonomy" id="1954250"/>
    <lineage>
        <taxon>Eukaryota</taxon>
        <taxon>Fungi</taxon>
        <taxon>Dikarya</taxon>
        <taxon>Ascomycota</taxon>
        <taxon>Pezizomycotina</taxon>
        <taxon>Sordariomycetes</taxon>
        <taxon>Sordariomycetidae</taxon>
        <taxon>Sordariales</taxon>
        <taxon>Lasiosphaeriaceae</taxon>
        <taxon>Lasiosphaeria</taxon>
    </lineage>
</organism>
<sequence length="189" mass="21328">MNEPMFPRPTIAALGAPIRNWFKLGLLHHDEPPREEFVRSTFEGLRAWAHMAVKEMTCIFLHALLRQPLMALRGLVPLGGELVVVCNGGGWTSDTASYAMCPFVDELPSVRECGKARSVAEGAFFLHDVVDRLLWEGIEAVMGNRNWLDNAPERPYIAARLQEIVLQEIVLRYKTRAERAATKSRESIE</sequence>
<reference evidence="1" key="1">
    <citation type="submission" date="2023-06" db="EMBL/GenBank/DDBJ databases">
        <title>Genome-scale phylogeny and comparative genomics of the fungal order Sordariales.</title>
        <authorList>
            <consortium name="Lawrence Berkeley National Laboratory"/>
            <person name="Hensen N."/>
            <person name="Bonometti L."/>
            <person name="Westerberg I."/>
            <person name="Brannstrom I.O."/>
            <person name="Guillou S."/>
            <person name="Cros-Aarteil S."/>
            <person name="Calhoun S."/>
            <person name="Haridas S."/>
            <person name="Kuo A."/>
            <person name="Mondo S."/>
            <person name="Pangilinan J."/>
            <person name="Riley R."/>
            <person name="LaButti K."/>
            <person name="Andreopoulos B."/>
            <person name="Lipzen A."/>
            <person name="Chen C."/>
            <person name="Yanf M."/>
            <person name="Daum C."/>
            <person name="Ng V."/>
            <person name="Clum A."/>
            <person name="Steindorff A."/>
            <person name="Ohm R."/>
            <person name="Martin F."/>
            <person name="Silar P."/>
            <person name="Natvig D."/>
            <person name="Lalanne C."/>
            <person name="Gautier V."/>
            <person name="Ament-velasquez S.L."/>
            <person name="Kruys A."/>
            <person name="Hutchinson M.I."/>
            <person name="Powell A.J."/>
            <person name="Barry K."/>
            <person name="Miller A.N."/>
            <person name="Grigoriev I.V."/>
            <person name="Debuchy R."/>
            <person name="Gladieux P."/>
            <person name="Thoren M.H."/>
            <person name="Johannesson H."/>
        </authorList>
    </citation>
    <scope>NUCLEOTIDE SEQUENCE</scope>
    <source>
        <strain evidence="1">SMH2392-1A</strain>
    </source>
</reference>
<dbReference type="EMBL" id="JAUIRO010000008">
    <property type="protein sequence ID" value="KAK0703411.1"/>
    <property type="molecule type" value="Genomic_DNA"/>
</dbReference>
<dbReference type="AlphaFoldDB" id="A0AA39ZTG9"/>
<dbReference type="GeneID" id="85330486"/>
<evidence type="ECO:0000313" key="2">
    <source>
        <dbReference type="Proteomes" id="UP001172101"/>
    </source>
</evidence>
<comment type="caution">
    <text evidence="1">The sequence shown here is derived from an EMBL/GenBank/DDBJ whole genome shotgun (WGS) entry which is preliminary data.</text>
</comment>
<gene>
    <name evidence="1" type="ORF">B0T26DRAFT_806973</name>
</gene>
<dbReference type="RefSeq" id="XP_060290270.1">
    <property type="nucleotide sequence ID" value="XM_060447216.1"/>
</dbReference>
<dbReference type="Proteomes" id="UP001172101">
    <property type="component" value="Unassembled WGS sequence"/>
</dbReference>